<accession>A0A952FMG9</accession>
<dbReference type="AlphaFoldDB" id="A0A952FMG9"/>
<gene>
    <name evidence="2" type="ORF">JF625_07190</name>
</gene>
<protein>
    <recommendedName>
        <fullName evidence="4">Lipoprotein</fullName>
    </recommendedName>
</protein>
<dbReference type="EMBL" id="JAEKLZ010000153">
    <property type="protein sequence ID" value="MBW8724924.1"/>
    <property type="molecule type" value="Genomic_DNA"/>
</dbReference>
<name>A0A952FMG9_9PROT</name>
<dbReference type="PROSITE" id="PS51257">
    <property type="entry name" value="PROKAR_LIPOPROTEIN"/>
    <property type="match status" value="1"/>
</dbReference>
<reference evidence="2" key="1">
    <citation type="submission" date="2020-06" db="EMBL/GenBank/DDBJ databases">
        <title>Stable isotope informed genome-resolved metagenomics uncovers potential trophic interactions in rhizosphere soil.</title>
        <authorList>
            <person name="Starr E.P."/>
            <person name="Shi S."/>
            <person name="Blazewicz S.J."/>
            <person name="Koch B.J."/>
            <person name="Probst A.J."/>
            <person name="Hungate B.A."/>
            <person name="Pett-Ridge J."/>
            <person name="Firestone M.K."/>
            <person name="Banfield J.F."/>
        </authorList>
    </citation>
    <scope>NUCLEOTIDE SEQUENCE</scope>
    <source>
        <strain evidence="2">YM_69_17</strain>
    </source>
</reference>
<evidence type="ECO:0008006" key="4">
    <source>
        <dbReference type="Google" id="ProtNLM"/>
    </source>
</evidence>
<evidence type="ECO:0000313" key="3">
    <source>
        <dbReference type="Proteomes" id="UP000700706"/>
    </source>
</evidence>
<sequence>MTANVLRVALCAGVLFACARVETAPKAQAEVLARRYISENCPKFDLSRAKINGGESGTEIDLTFVDKDIDKIFEEYARRGQYLLDLDIAFLFSKNPLRITMVRGCRKYR</sequence>
<feature type="chain" id="PRO_5037533876" description="Lipoprotein" evidence="1">
    <location>
        <begin position="20"/>
        <end position="109"/>
    </location>
</feature>
<feature type="signal peptide" evidence="1">
    <location>
        <begin position="1"/>
        <end position="19"/>
    </location>
</feature>
<dbReference type="Proteomes" id="UP000700706">
    <property type="component" value="Unassembled WGS sequence"/>
</dbReference>
<proteinExistence type="predicted"/>
<comment type="caution">
    <text evidence="2">The sequence shown here is derived from an EMBL/GenBank/DDBJ whole genome shotgun (WGS) entry which is preliminary data.</text>
</comment>
<keyword evidence="1" id="KW-0732">Signal</keyword>
<evidence type="ECO:0000313" key="2">
    <source>
        <dbReference type="EMBL" id="MBW8724924.1"/>
    </source>
</evidence>
<evidence type="ECO:0000256" key="1">
    <source>
        <dbReference type="SAM" id="SignalP"/>
    </source>
</evidence>
<organism evidence="2 3">
    <name type="scientific">Inquilinus limosus</name>
    <dbReference type="NCBI Taxonomy" id="171674"/>
    <lineage>
        <taxon>Bacteria</taxon>
        <taxon>Pseudomonadati</taxon>
        <taxon>Pseudomonadota</taxon>
        <taxon>Alphaproteobacteria</taxon>
        <taxon>Rhodospirillales</taxon>
        <taxon>Rhodospirillaceae</taxon>
        <taxon>Inquilinus</taxon>
    </lineage>
</organism>